<dbReference type="AlphaFoldDB" id="A0AA87BZN8"/>
<keyword evidence="3" id="KW-1185">Reference proteome</keyword>
<reference evidence="2 3" key="1">
    <citation type="submission" date="2014-06" db="EMBL/GenBank/DDBJ databases">
        <authorList>
            <person name="Le Roux F."/>
        </authorList>
    </citation>
    <scope>NUCLEOTIDE SEQUENCE [LARGE SCALE GENOMIC DNA]</scope>
    <source>
        <strain evidence="2 3">J2-31</strain>
    </source>
</reference>
<protein>
    <recommendedName>
        <fullName evidence="4">Hemolysin</fullName>
    </recommendedName>
</protein>
<evidence type="ECO:0008006" key="4">
    <source>
        <dbReference type="Google" id="ProtNLM"/>
    </source>
</evidence>
<sequence length="264" mass="29112">MDIKQLLISTLLPSISFSAFTSTDASFSWSSGADSINAFGYRLTAPTTPLTGGDQTITFDGNLNIRSASSDVFTLESGIKWDIRGWKMYCRLFKDGQKQKTAFYPIRPGTTVTSLLEVKKIPNTPNSMLSCTSNATGYPSIQVSEGPIPTVSLHPDEIALENSNTKIDGNCRKLVKSNSISFSDINVQTGTHYTHLDWYLNSNPECGRTLKVISDSAQNGLVAIHQNPDTLSLQHRNNNDDINEIQNTGKREALIKDERLKEAF</sequence>
<dbReference type="EMBL" id="CCKJ01000036">
    <property type="protein sequence ID" value="CDT74123.1"/>
    <property type="molecule type" value="Genomic_DNA"/>
</dbReference>
<evidence type="ECO:0000313" key="2">
    <source>
        <dbReference type="EMBL" id="CDT74123.1"/>
    </source>
</evidence>
<dbReference type="RefSeq" id="WP_048613749.1">
    <property type="nucleotide sequence ID" value="NZ_CCKH01000044.1"/>
</dbReference>
<name>A0AA87BZN8_9VIBR</name>
<gene>
    <name evidence="2" type="ORF">VCR31J2_1300117</name>
</gene>
<comment type="caution">
    <text evidence="2">The sequence shown here is derived from an EMBL/GenBank/DDBJ whole genome shotgun (WGS) entry which is preliminary data.</text>
</comment>
<evidence type="ECO:0000313" key="3">
    <source>
        <dbReference type="Proteomes" id="UP000041625"/>
    </source>
</evidence>
<evidence type="ECO:0000256" key="1">
    <source>
        <dbReference type="SAM" id="SignalP"/>
    </source>
</evidence>
<feature type="chain" id="PRO_5041710776" description="Hemolysin" evidence="1">
    <location>
        <begin position="22"/>
        <end position="264"/>
    </location>
</feature>
<organism evidence="2 3">
    <name type="scientific">Vibrio coralliirubri</name>
    <dbReference type="NCBI Taxonomy" id="1516159"/>
    <lineage>
        <taxon>Bacteria</taxon>
        <taxon>Pseudomonadati</taxon>
        <taxon>Pseudomonadota</taxon>
        <taxon>Gammaproteobacteria</taxon>
        <taxon>Vibrionales</taxon>
        <taxon>Vibrionaceae</taxon>
        <taxon>Vibrio</taxon>
    </lineage>
</organism>
<proteinExistence type="predicted"/>
<feature type="signal peptide" evidence="1">
    <location>
        <begin position="1"/>
        <end position="21"/>
    </location>
</feature>
<keyword evidence="1" id="KW-0732">Signal</keyword>
<accession>A0AA87BZN8</accession>
<dbReference type="Proteomes" id="UP000041625">
    <property type="component" value="Unassembled WGS sequence"/>
</dbReference>